<feature type="transmembrane region" description="Helical" evidence="2">
    <location>
        <begin position="33"/>
        <end position="55"/>
    </location>
</feature>
<dbReference type="InterPro" id="IPR045584">
    <property type="entry name" value="Pilin-like"/>
</dbReference>
<keyword evidence="2" id="KW-1133">Transmembrane helix</keyword>
<feature type="domain" description="Type 4 secretion system PilS N-terminal" evidence="3">
    <location>
        <begin position="58"/>
        <end position="200"/>
    </location>
</feature>
<comment type="caution">
    <text evidence="4">The sequence shown here is derived from an EMBL/GenBank/DDBJ whole genome shotgun (WGS) entry which is preliminary data.</text>
</comment>
<evidence type="ECO:0000313" key="4">
    <source>
        <dbReference type="EMBL" id="PKX87053.1"/>
    </source>
</evidence>
<keyword evidence="5" id="KW-1185">Reference proteome</keyword>
<dbReference type="InterPro" id="IPR014911">
    <property type="entry name" value="PilS_N"/>
</dbReference>
<dbReference type="RefSeq" id="WP_011092158.1">
    <property type="nucleotide sequence ID" value="NZ_AODU01000005.1"/>
</dbReference>
<reference evidence="4 5" key="1">
    <citation type="submission" date="2016-04" db="EMBL/GenBank/DDBJ databases">
        <title>New species of Pectobacterium.</title>
        <authorList>
            <person name="Waleron M."/>
            <person name="Misztak A.E."/>
            <person name="Waleron K."/>
        </authorList>
    </citation>
    <scope>NUCLEOTIDE SEQUENCE [LARGE SCALE GENOMIC DNA]</scope>
    <source>
        <strain evidence="4 5">IFB5232</strain>
    </source>
</reference>
<evidence type="ECO:0000259" key="3">
    <source>
        <dbReference type="Pfam" id="PF08805"/>
    </source>
</evidence>
<dbReference type="GeneID" id="57207725"/>
<comment type="subcellular location">
    <subcellularLocation>
        <location evidence="1">Membrane</location>
    </subcellularLocation>
</comment>
<evidence type="ECO:0000256" key="2">
    <source>
        <dbReference type="SAM" id="Phobius"/>
    </source>
</evidence>
<organism evidence="4 5">
    <name type="scientific">Pectobacterium peruviense</name>
    <dbReference type="NCBI Taxonomy" id="2066479"/>
    <lineage>
        <taxon>Bacteria</taxon>
        <taxon>Pseudomonadati</taxon>
        <taxon>Pseudomonadota</taxon>
        <taxon>Gammaproteobacteria</taxon>
        <taxon>Enterobacterales</taxon>
        <taxon>Pectobacteriaceae</taxon>
        <taxon>Pectobacterium</taxon>
    </lineage>
</organism>
<evidence type="ECO:0000256" key="1">
    <source>
        <dbReference type="ARBA" id="ARBA00004370"/>
    </source>
</evidence>
<name>A0ABX4S928_9GAMM</name>
<accession>A0ABX4S928</accession>
<dbReference type="EMBL" id="LXFV01000006">
    <property type="protein sequence ID" value="PKX87053.1"/>
    <property type="molecule type" value="Genomic_DNA"/>
</dbReference>
<sequence>METSLATTRRKRGIAPWLIAHYRPARGGNLKDAIIALVVAAAVVILVFQLGSYLWGLYQNSATQTEVTTMLEQSRKLKSRAGYTGASMATLRAVNGIPTSVDRTGDIYYNRYGGTYSLAPARTNGSAFNNSVSLTLTGVSEGGCGDLSQMFLNAGESIYSVTIGSTAMVTANVTTGTSTAATMIGTQCDGGDKTVIITTSR</sequence>
<dbReference type="Proteomes" id="UP000234468">
    <property type="component" value="Unassembled WGS sequence"/>
</dbReference>
<dbReference type="SUPFAM" id="SSF54523">
    <property type="entry name" value="Pili subunits"/>
    <property type="match status" value="1"/>
</dbReference>
<protein>
    <submittedName>
        <fullName evidence="4">Pilus assembly protein PilX</fullName>
    </submittedName>
</protein>
<gene>
    <name evidence="4" type="ORF">A0G03_09140</name>
</gene>
<keyword evidence="2" id="KW-0472">Membrane</keyword>
<keyword evidence="2" id="KW-0812">Transmembrane</keyword>
<dbReference type="Gene3D" id="3.30.1690.10">
    <property type="entry name" value="TcpA-like pilin"/>
    <property type="match status" value="1"/>
</dbReference>
<evidence type="ECO:0000313" key="5">
    <source>
        <dbReference type="Proteomes" id="UP000234468"/>
    </source>
</evidence>
<dbReference type="Pfam" id="PF08805">
    <property type="entry name" value="PilS"/>
    <property type="match status" value="1"/>
</dbReference>
<proteinExistence type="predicted"/>